<evidence type="ECO:0000313" key="4">
    <source>
        <dbReference type="Proteomes" id="UP001501867"/>
    </source>
</evidence>
<feature type="transmembrane region" description="Helical" evidence="2">
    <location>
        <begin position="156"/>
        <end position="174"/>
    </location>
</feature>
<keyword evidence="4" id="KW-1185">Reference proteome</keyword>
<organism evidence="3 4">
    <name type="scientific">Streptomyces polychromogenes</name>
    <dbReference type="NCBI Taxonomy" id="67342"/>
    <lineage>
        <taxon>Bacteria</taxon>
        <taxon>Bacillati</taxon>
        <taxon>Actinomycetota</taxon>
        <taxon>Actinomycetes</taxon>
        <taxon>Kitasatosporales</taxon>
        <taxon>Streptomycetaceae</taxon>
        <taxon>Streptomyces</taxon>
    </lineage>
</organism>
<proteinExistence type="predicted"/>
<feature type="transmembrane region" description="Helical" evidence="2">
    <location>
        <begin position="186"/>
        <end position="205"/>
    </location>
</feature>
<feature type="transmembrane region" description="Helical" evidence="2">
    <location>
        <begin position="86"/>
        <end position="103"/>
    </location>
</feature>
<name>A0ABP3F5M0_9ACTN</name>
<dbReference type="EMBL" id="BAAABV010000023">
    <property type="protein sequence ID" value="GAA0305353.1"/>
    <property type="molecule type" value="Genomic_DNA"/>
</dbReference>
<protein>
    <submittedName>
        <fullName evidence="3">Uncharacterized protein</fullName>
    </submittedName>
</protein>
<dbReference type="Proteomes" id="UP001501867">
    <property type="component" value="Unassembled WGS sequence"/>
</dbReference>
<sequence length="234" mass="25793">MSQGVPQSRQPNAPTRPGATVRSGAELELIGAALIAEYEVLREEIGRYQDHQKQIMNFAFMVSAAMAALAQPLFNDSGPKAENIRSVLLYFPPLFAMLAGLYSDRTIRILRLAGYINNHLRRKLASLVSMHVWQWEVYKGSRARGGHPFAYTLDKVRWLVFVLPGVGSAGLYFWLGGNLAGWRSRFGLAVSVLGVAAAVLIMFLAEETKGVGTLDEPDLDALDHTLVRTPPPEE</sequence>
<feature type="transmembrane region" description="Helical" evidence="2">
    <location>
        <begin position="55"/>
        <end position="74"/>
    </location>
</feature>
<keyword evidence="2" id="KW-1133">Transmembrane helix</keyword>
<reference evidence="4" key="1">
    <citation type="journal article" date="2019" name="Int. J. Syst. Evol. Microbiol.">
        <title>The Global Catalogue of Microorganisms (GCM) 10K type strain sequencing project: providing services to taxonomists for standard genome sequencing and annotation.</title>
        <authorList>
            <consortium name="The Broad Institute Genomics Platform"/>
            <consortium name="The Broad Institute Genome Sequencing Center for Infectious Disease"/>
            <person name="Wu L."/>
            <person name="Ma J."/>
        </authorList>
    </citation>
    <scope>NUCLEOTIDE SEQUENCE [LARGE SCALE GENOMIC DNA]</scope>
    <source>
        <strain evidence="4">JCM 4505</strain>
    </source>
</reference>
<keyword evidence="2" id="KW-0472">Membrane</keyword>
<evidence type="ECO:0000313" key="3">
    <source>
        <dbReference type="EMBL" id="GAA0305353.1"/>
    </source>
</evidence>
<feature type="region of interest" description="Disordered" evidence="1">
    <location>
        <begin position="1"/>
        <end position="21"/>
    </location>
</feature>
<keyword evidence="2" id="KW-0812">Transmembrane</keyword>
<gene>
    <name evidence="3" type="ORF">GCM10010302_50010</name>
</gene>
<dbReference type="RefSeq" id="WP_344163815.1">
    <property type="nucleotide sequence ID" value="NZ_BAAABV010000023.1"/>
</dbReference>
<accession>A0ABP3F5M0</accession>
<evidence type="ECO:0000256" key="1">
    <source>
        <dbReference type="SAM" id="MobiDB-lite"/>
    </source>
</evidence>
<comment type="caution">
    <text evidence="3">The sequence shown here is derived from an EMBL/GenBank/DDBJ whole genome shotgun (WGS) entry which is preliminary data.</text>
</comment>
<evidence type="ECO:0000256" key="2">
    <source>
        <dbReference type="SAM" id="Phobius"/>
    </source>
</evidence>
<feature type="compositionally biased region" description="Polar residues" evidence="1">
    <location>
        <begin position="1"/>
        <end position="13"/>
    </location>
</feature>